<accession>A0AAN8QR11</accession>
<organism evidence="1 2">
    <name type="scientific">Coregonus suidteri</name>
    <dbReference type="NCBI Taxonomy" id="861788"/>
    <lineage>
        <taxon>Eukaryota</taxon>
        <taxon>Metazoa</taxon>
        <taxon>Chordata</taxon>
        <taxon>Craniata</taxon>
        <taxon>Vertebrata</taxon>
        <taxon>Euteleostomi</taxon>
        <taxon>Actinopterygii</taxon>
        <taxon>Neopterygii</taxon>
        <taxon>Teleostei</taxon>
        <taxon>Protacanthopterygii</taxon>
        <taxon>Salmoniformes</taxon>
        <taxon>Salmonidae</taxon>
        <taxon>Coregoninae</taxon>
        <taxon>Coregonus</taxon>
    </lineage>
</organism>
<keyword evidence="2" id="KW-1185">Reference proteome</keyword>
<evidence type="ECO:0000313" key="1">
    <source>
        <dbReference type="EMBL" id="KAK6308511.1"/>
    </source>
</evidence>
<evidence type="ECO:0000313" key="2">
    <source>
        <dbReference type="Proteomes" id="UP001356427"/>
    </source>
</evidence>
<reference evidence="1 2" key="1">
    <citation type="submission" date="2021-04" db="EMBL/GenBank/DDBJ databases">
        <authorList>
            <person name="De Guttry C."/>
            <person name="Zahm M."/>
            <person name="Klopp C."/>
            <person name="Cabau C."/>
            <person name="Louis A."/>
            <person name="Berthelot C."/>
            <person name="Parey E."/>
            <person name="Roest Crollius H."/>
            <person name="Montfort J."/>
            <person name="Robinson-Rechavi M."/>
            <person name="Bucao C."/>
            <person name="Bouchez O."/>
            <person name="Gislard M."/>
            <person name="Lluch J."/>
            <person name="Milhes M."/>
            <person name="Lampietro C."/>
            <person name="Lopez Roques C."/>
            <person name="Donnadieu C."/>
            <person name="Braasch I."/>
            <person name="Desvignes T."/>
            <person name="Postlethwait J."/>
            <person name="Bobe J."/>
            <person name="Wedekind C."/>
            <person name="Guiguen Y."/>
        </authorList>
    </citation>
    <scope>NUCLEOTIDE SEQUENCE [LARGE SCALE GENOMIC DNA]</scope>
    <source>
        <strain evidence="1">Cs_M1</strain>
        <tissue evidence="1">Blood</tissue>
    </source>
</reference>
<comment type="caution">
    <text evidence="1">The sequence shown here is derived from an EMBL/GenBank/DDBJ whole genome shotgun (WGS) entry which is preliminary data.</text>
</comment>
<gene>
    <name evidence="1" type="ORF">J4Q44_G00217820</name>
</gene>
<proteinExistence type="predicted"/>
<dbReference type="AlphaFoldDB" id="A0AAN8QR11"/>
<dbReference type="Proteomes" id="UP001356427">
    <property type="component" value="Unassembled WGS sequence"/>
</dbReference>
<name>A0AAN8QR11_9TELE</name>
<dbReference type="EMBL" id="JAGTTL010000019">
    <property type="protein sequence ID" value="KAK6308511.1"/>
    <property type="molecule type" value="Genomic_DNA"/>
</dbReference>
<protein>
    <submittedName>
        <fullName evidence="1">Uncharacterized protein</fullName>
    </submittedName>
</protein>
<sequence>MPLQIRRQQLAMNYWVNLQGHGVSNPAKGILQACWEHERRPNTSFGWVGNTQAKEMGLYGREFSPTFYSSVTQNLH</sequence>